<evidence type="ECO:0000313" key="5">
    <source>
        <dbReference type="EMBL" id="GGB40886.1"/>
    </source>
</evidence>
<dbReference type="Proteomes" id="UP000605148">
    <property type="component" value="Unassembled WGS sequence"/>
</dbReference>
<dbReference type="Pfam" id="PF03480">
    <property type="entry name" value="DctP"/>
    <property type="match status" value="1"/>
</dbReference>
<evidence type="ECO:0000256" key="3">
    <source>
        <dbReference type="ARBA" id="ARBA00022729"/>
    </source>
</evidence>
<dbReference type="GO" id="GO:0015740">
    <property type="term" value="P:C4-dicarboxylate transport"/>
    <property type="evidence" value="ECO:0007669"/>
    <property type="project" value="TreeGrafter"/>
</dbReference>
<dbReference type="AlphaFoldDB" id="A0A916TDJ8"/>
<reference evidence="5" key="1">
    <citation type="journal article" date="2014" name="Int. J. Syst. Evol. Microbiol.">
        <title>Complete genome sequence of Corynebacterium casei LMG S-19264T (=DSM 44701T), isolated from a smear-ripened cheese.</title>
        <authorList>
            <consortium name="US DOE Joint Genome Institute (JGI-PGF)"/>
            <person name="Walter F."/>
            <person name="Albersmeier A."/>
            <person name="Kalinowski J."/>
            <person name="Ruckert C."/>
        </authorList>
    </citation>
    <scope>NUCLEOTIDE SEQUENCE</scope>
    <source>
        <strain evidence="5">CGMCC 1.12426</strain>
    </source>
</reference>
<dbReference type="InterPro" id="IPR018389">
    <property type="entry name" value="DctP_fam"/>
</dbReference>
<evidence type="ECO:0000256" key="2">
    <source>
        <dbReference type="ARBA" id="ARBA00022448"/>
    </source>
</evidence>
<dbReference type="PIRSF" id="PIRSF006470">
    <property type="entry name" value="DctB"/>
    <property type="match status" value="1"/>
</dbReference>
<dbReference type="OrthoDB" id="8673861at2"/>
<reference evidence="5" key="2">
    <citation type="submission" date="2020-09" db="EMBL/GenBank/DDBJ databases">
        <authorList>
            <person name="Sun Q."/>
            <person name="Zhou Y."/>
        </authorList>
    </citation>
    <scope>NUCLEOTIDE SEQUENCE</scope>
    <source>
        <strain evidence="5">CGMCC 1.12426</strain>
    </source>
</reference>
<dbReference type="PANTHER" id="PTHR33376:SF7">
    <property type="entry name" value="C4-DICARBOXYLATE-BINDING PROTEIN DCTB"/>
    <property type="match status" value="1"/>
</dbReference>
<keyword evidence="6" id="KW-1185">Reference proteome</keyword>
<dbReference type="RefSeq" id="WP_150494708.1">
    <property type="nucleotide sequence ID" value="NZ_BMFA01000002.1"/>
</dbReference>
<dbReference type="GO" id="GO:0055085">
    <property type="term" value="P:transmembrane transport"/>
    <property type="evidence" value="ECO:0007669"/>
    <property type="project" value="InterPro"/>
</dbReference>
<protein>
    <submittedName>
        <fullName evidence="5">C4-dicarboxylate-binding periplasmic protein DctP</fullName>
    </submittedName>
</protein>
<gene>
    <name evidence="5" type="primary">dctP</name>
    <name evidence="5" type="ORF">GCM10011316_11170</name>
</gene>
<dbReference type="InterPro" id="IPR004682">
    <property type="entry name" value="TRAP_DctP"/>
</dbReference>
<dbReference type="InterPro" id="IPR038404">
    <property type="entry name" value="TRAP_DctP_sf"/>
</dbReference>
<dbReference type="Gene3D" id="3.40.190.170">
    <property type="entry name" value="Bacterial extracellular solute-binding protein, family 7"/>
    <property type="match status" value="1"/>
</dbReference>
<keyword evidence="3 4" id="KW-0732">Signal</keyword>
<dbReference type="EMBL" id="BMFA01000002">
    <property type="protein sequence ID" value="GGB40886.1"/>
    <property type="molecule type" value="Genomic_DNA"/>
</dbReference>
<evidence type="ECO:0000256" key="4">
    <source>
        <dbReference type="SAM" id="SignalP"/>
    </source>
</evidence>
<comment type="similarity">
    <text evidence="1">Belongs to the bacterial solute-binding protein 7 family.</text>
</comment>
<evidence type="ECO:0000256" key="1">
    <source>
        <dbReference type="ARBA" id="ARBA00009023"/>
    </source>
</evidence>
<keyword evidence="2" id="KW-0813">Transport</keyword>
<dbReference type="NCBIfam" id="TIGR00787">
    <property type="entry name" value="dctP"/>
    <property type="match status" value="1"/>
</dbReference>
<evidence type="ECO:0000313" key="6">
    <source>
        <dbReference type="Proteomes" id="UP000605148"/>
    </source>
</evidence>
<feature type="chain" id="PRO_5037203983" evidence="4">
    <location>
        <begin position="21"/>
        <end position="331"/>
    </location>
</feature>
<feature type="signal peptide" evidence="4">
    <location>
        <begin position="1"/>
        <end position="20"/>
    </location>
</feature>
<dbReference type="NCBIfam" id="NF037995">
    <property type="entry name" value="TRAP_S1"/>
    <property type="match status" value="1"/>
</dbReference>
<name>A0A916TDJ8_9HYPH</name>
<sequence length="331" mass="36410">MKTFYPAVLMLGLFGAPAFAQATCEPGETVIKFSHVVAAEGHPKGEMATALAARVNREMDGTACMLVFPMSELYDDNDVMEAILLGDVHLAAPSVSKLENYTFQYRVFDLPFLFDDMDAVQRFVGGPMGQDLLDAMSDYGFAGLGYLFNGLKQFSASRPLLVPGDAEGLTFRVQASDVATSMVEALAARARQLPFEEVRAALQKGLVDGQENTWSNIYTAGFYEFQEEVTATNHQLLVYLVVTSKEWLDSLDSDVRLQFLSILGEVIEAANMRADGINQASRQRIVEAGGTVRELTGDQRRQWRSVMAPVWDEYETMIGVDLIDAAIAAND</sequence>
<proteinExistence type="inferred from homology"/>
<dbReference type="PANTHER" id="PTHR33376">
    <property type="match status" value="1"/>
</dbReference>
<organism evidence="5 6">
    <name type="scientific">Roseibium aquae</name>
    <dbReference type="NCBI Taxonomy" id="1323746"/>
    <lineage>
        <taxon>Bacteria</taxon>
        <taxon>Pseudomonadati</taxon>
        <taxon>Pseudomonadota</taxon>
        <taxon>Alphaproteobacteria</taxon>
        <taxon>Hyphomicrobiales</taxon>
        <taxon>Stappiaceae</taxon>
        <taxon>Roseibium</taxon>
    </lineage>
</organism>
<accession>A0A916TDJ8</accession>
<comment type="caution">
    <text evidence="5">The sequence shown here is derived from an EMBL/GenBank/DDBJ whole genome shotgun (WGS) entry which is preliminary data.</text>
</comment>
<dbReference type="GO" id="GO:0030288">
    <property type="term" value="C:outer membrane-bounded periplasmic space"/>
    <property type="evidence" value="ECO:0007669"/>
    <property type="project" value="InterPro"/>
</dbReference>